<dbReference type="AlphaFoldDB" id="A0AAD5Q116"/>
<gene>
    <name evidence="1" type="ORF">GHT06_010330</name>
</gene>
<name>A0AAD5Q116_9CRUS</name>
<protein>
    <submittedName>
        <fullName evidence="1">Uncharacterized protein</fullName>
    </submittedName>
</protein>
<dbReference type="Proteomes" id="UP000820818">
    <property type="component" value="Linkage Group LG2"/>
</dbReference>
<accession>A0AAD5Q116</accession>
<keyword evidence="2" id="KW-1185">Reference proteome</keyword>
<evidence type="ECO:0000313" key="1">
    <source>
        <dbReference type="EMBL" id="KAI9562875.1"/>
    </source>
</evidence>
<sequence>MGDTCSLLYCTSSTTEWGEGGKGEWDPGVRCPEESERRAVKTAVRRKKEEKGPNFRVSIVYFRSTNR</sequence>
<dbReference type="EMBL" id="WJBH02000002">
    <property type="protein sequence ID" value="KAI9562875.1"/>
    <property type="molecule type" value="Genomic_DNA"/>
</dbReference>
<evidence type="ECO:0000313" key="2">
    <source>
        <dbReference type="Proteomes" id="UP000820818"/>
    </source>
</evidence>
<comment type="caution">
    <text evidence="1">The sequence shown here is derived from an EMBL/GenBank/DDBJ whole genome shotgun (WGS) entry which is preliminary data.</text>
</comment>
<organism evidence="1 2">
    <name type="scientific">Daphnia sinensis</name>
    <dbReference type="NCBI Taxonomy" id="1820382"/>
    <lineage>
        <taxon>Eukaryota</taxon>
        <taxon>Metazoa</taxon>
        <taxon>Ecdysozoa</taxon>
        <taxon>Arthropoda</taxon>
        <taxon>Crustacea</taxon>
        <taxon>Branchiopoda</taxon>
        <taxon>Diplostraca</taxon>
        <taxon>Cladocera</taxon>
        <taxon>Anomopoda</taxon>
        <taxon>Daphniidae</taxon>
        <taxon>Daphnia</taxon>
        <taxon>Daphnia similis group</taxon>
    </lineage>
</organism>
<reference evidence="1 2" key="1">
    <citation type="submission" date="2022-05" db="EMBL/GenBank/DDBJ databases">
        <title>A multi-omics perspective on studying reproductive biology in Daphnia sinensis.</title>
        <authorList>
            <person name="Jia J."/>
        </authorList>
    </citation>
    <scope>NUCLEOTIDE SEQUENCE [LARGE SCALE GENOMIC DNA]</scope>
    <source>
        <strain evidence="1 2">WSL</strain>
    </source>
</reference>
<proteinExistence type="predicted"/>